<feature type="domain" description="N-acetyltransferase" evidence="3">
    <location>
        <begin position="20"/>
        <end position="169"/>
    </location>
</feature>
<evidence type="ECO:0000313" key="5">
    <source>
        <dbReference type="Proteomes" id="UP000503840"/>
    </source>
</evidence>
<dbReference type="InterPro" id="IPR050832">
    <property type="entry name" value="Bact_Acetyltransf"/>
</dbReference>
<comment type="caution">
    <text evidence="4">The sequence shown here is derived from an EMBL/GenBank/DDBJ whole genome shotgun (WGS) entry which is preliminary data.</text>
</comment>
<dbReference type="SUPFAM" id="SSF55729">
    <property type="entry name" value="Acyl-CoA N-acyltransferases (Nat)"/>
    <property type="match status" value="1"/>
</dbReference>
<dbReference type="EMBL" id="BLVO01000005">
    <property type="protein sequence ID" value="GFM32339.1"/>
    <property type="molecule type" value="Genomic_DNA"/>
</dbReference>
<protein>
    <submittedName>
        <fullName evidence="4">N-acetyltransferase</fullName>
    </submittedName>
</protein>
<dbReference type="PANTHER" id="PTHR43877:SF1">
    <property type="entry name" value="ACETYLTRANSFERASE"/>
    <property type="match status" value="1"/>
</dbReference>
<evidence type="ECO:0000259" key="3">
    <source>
        <dbReference type="PROSITE" id="PS51186"/>
    </source>
</evidence>
<dbReference type="GO" id="GO:0016747">
    <property type="term" value="F:acyltransferase activity, transferring groups other than amino-acyl groups"/>
    <property type="evidence" value="ECO:0007669"/>
    <property type="project" value="InterPro"/>
</dbReference>
<gene>
    <name evidence="4" type="ORF">DSM101010T_07040</name>
</gene>
<sequence>MNITTPTTLSAAQYDGLAELLIDVINAGGSVGFFAPLQKETALEYWRQVKAEMESGLVLFIAEMDGVLVGSVQLAPSPKANGQHRAEVRKLITHTDYRGKGIASRLMQAVEDHALACGKTLLVLDTHLGRPAEAIYQHLGWTRVGVIPDYAAGTDGSLHATVVFYKQLA</sequence>
<proteinExistence type="predicted"/>
<dbReference type="InterPro" id="IPR000182">
    <property type="entry name" value="GNAT_dom"/>
</dbReference>
<reference evidence="4 5" key="1">
    <citation type="submission" date="2020-05" db="EMBL/GenBank/DDBJ databases">
        <title>Draft genome sequence of Desulfovibrio sp. strain HN2T.</title>
        <authorList>
            <person name="Ueno A."/>
            <person name="Tamazawa S."/>
            <person name="Tamamura S."/>
            <person name="Murakami T."/>
            <person name="Kiyama T."/>
            <person name="Inomata H."/>
            <person name="Amano Y."/>
            <person name="Miyakawa K."/>
            <person name="Tamaki H."/>
            <person name="Naganuma T."/>
            <person name="Kaneko K."/>
        </authorList>
    </citation>
    <scope>NUCLEOTIDE SEQUENCE [LARGE SCALE GENOMIC DNA]</scope>
    <source>
        <strain evidence="4 5">HN2</strain>
    </source>
</reference>
<dbReference type="CDD" id="cd04301">
    <property type="entry name" value="NAT_SF"/>
    <property type="match status" value="1"/>
</dbReference>
<dbReference type="AlphaFoldDB" id="A0A7J0BF79"/>
<keyword evidence="1 4" id="KW-0808">Transferase</keyword>
<dbReference type="RefSeq" id="WP_174404048.1">
    <property type="nucleotide sequence ID" value="NZ_BLVO01000005.1"/>
</dbReference>
<keyword evidence="5" id="KW-1185">Reference proteome</keyword>
<name>A0A7J0BF79_9BACT</name>
<dbReference type="PROSITE" id="PS51186">
    <property type="entry name" value="GNAT"/>
    <property type="match status" value="1"/>
</dbReference>
<dbReference type="InterPro" id="IPR016181">
    <property type="entry name" value="Acyl_CoA_acyltransferase"/>
</dbReference>
<evidence type="ECO:0000313" key="4">
    <source>
        <dbReference type="EMBL" id="GFM32339.1"/>
    </source>
</evidence>
<dbReference type="Gene3D" id="3.40.630.30">
    <property type="match status" value="1"/>
</dbReference>
<organism evidence="4 5">
    <name type="scientific">Desulfovibrio subterraneus</name>
    <dbReference type="NCBI Taxonomy" id="2718620"/>
    <lineage>
        <taxon>Bacteria</taxon>
        <taxon>Pseudomonadati</taxon>
        <taxon>Thermodesulfobacteriota</taxon>
        <taxon>Desulfovibrionia</taxon>
        <taxon>Desulfovibrionales</taxon>
        <taxon>Desulfovibrionaceae</taxon>
        <taxon>Desulfovibrio</taxon>
    </lineage>
</organism>
<evidence type="ECO:0000256" key="1">
    <source>
        <dbReference type="ARBA" id="ARBA00022679"/>
    </source>
</evidence>
<dbReference type="Pfam" id="PF00583">
    <property type="entry name" value="Acetyltransf_1"/>
    <property type="match status" value="1"/>
</dbReference>
<keyword evidence="2" id="KW-0012">Acyltransferase</keyword>
<dbReference type="PANTHER" id="PTHR43877">
    <property type="entry name" value="AMINOALKYLPHOSPHONATE N-ACETYLTRANSFERASE-RELATED-RELATED"/>
    <property type="match status" value="1"/>
</dbReference>
<dbReference type="Proteomes" id="UP000503840">
    <property type="component" value="Unassembled WGS sequence"/>
</dbReference>
<evidence type="ECO:0000256" key="2">
    <source>
        <dbReference type="ARBA" id="ARBA00023315"/>
    </source>
</evidence>
<accession>A0A7J0BF79</accession>